<dbReference type="EMBL" id="CAMGYJ010000011">
    <property type="protein sequence ID" value="CAI0627875.1"/>
    <property type="molecule type" value="Genomic_DNA"/>
</dbReference>
<dbReference type="GO" id="GO:0004523">
    <property type="term" value="F:RNA-DNA hybrid ribonuclease activity"/>
    <property type="evidence" value="ECO:0007669"/>
    <property type="project" value="InterPro"/>
</dbReference>
<dbReference type="InterPro" id="IPR002156">
    <property type="entry name" value="RNaseH_domain"/>
</dbReference>
<dbReference type="AlphaFoldDB" id="A0AAV0S4Y2"/>
<dbReference type="PANTHER" id="PTHR47723">
    <property type="entry name" value="OS05G0353850 PROTEIN"/>
    <property type="match status" value="1"/>
</dbReference>
<reference evidence="2" key="1">
    <citation type="submission" date="2022-08" db="EMBL/GenBank/DDBJ databases">
        <authorList>
            <person name="Gutierrez-Valencia J."/>
        </authorList>
    </citation>
    <scope>NUCLEOTIDE SEQUENCE</scope>
</reference>
<dbReference type="Proteomes" id="UP001154282">
    <property type="component" value="Unassembled WGS sequence"/>
</dbReference>
<proteinExistence type="predicted"/>
<protein>
    <recommendedName>
        <fullName evidence="1">RNase H type-1 domain-containing protein</fullName>
    </recommendedName>
</protein>
<dbReference type="GO" id="GO:0003676">
    <property type="term" value="F:nucleic acid binding"/>
    <property type="evidence" value="ECO:0007669"/>
    <property type="project" value="InterPro"/>
</dbReference>
<organism evidence="2 3">
    <name type="scientific">Linum tenue</name>
    <dbReference type="NCBI Taxonomy" id="586396"/>
    <lineage>
        <taxon>Eukaryota</taxon>
        <taxon>Viridiplantae</taxon>
        <taxon>Streptophyta</taxon>
        <taxon>Embryophyta</taxon>
        <taxon>Tracheophyta</taxon>
        <taxon>Spermatophyta</taxon>
        <taxon>Magnoliopsida</taxon>
        <taxon>eudicotyledons</taxon>
        <taxon>Gunneridae</taxon>
        <taxon>Pentapetalae</taxon>
        <taxon>rosids</taxon>
        <taxon>fabids</taxon>
        <taxon>Malpighiales</taxon>
        <taxon>Linaceae</taxon>
        <taxon>Linum</taxon>
    </lineage>
</organism>
<dbReference type="CDD" id="cd06222">
    <property type="entry name" value="RNase_H_like"/>
    <property type="match status" value="1"/>
</dbReference>
<feature type="domain" description="RNase H type-1" evidence="1">
    <location>
        <begin position="3"/>
        <end position="115"/>
    </location>
</feature>
<dbReference type="Gene3D" id="3.30.420.10">
    <property type="entry name" value="Ribonuclease H-like superfamily/Ribonuclease H"/>
    <property type="match status" value="1"/>
</dbReference>
<comment type="caution">
    <text evidence="2">The sequence shown here is derived from an EMBL/GenBank/DDBJ whole genome shotgun (WGS) entry which is preliminary data.</text>
</comment>
<dbReference type="SUPFAM" id="SSF53098">
    <property type="entry name" value="Ribonuclease H-like"/>
    <property type="match status" value="1"/>
</dbReference>
<dbReference type="InterPro" id="IPR036397">
    <property type="entry name" value="RNaseH_sf"/>
</dbReference>
<dbReference type="InterPro" id="IPR044730">
    <property type="entry name" value="RNase_H-like_dom_plant"/>
</dbReference>
<evidence type="ECO:0000313" key="3">
    <source>
        <dbReference type="Proteomes" id="UP001154282"/>
    </source>
</evidence>
<gene>
    <name evidence="2" type="ORF">LITE_LOCUS51438</name>
</gene>
<keyword evidence="3" id="KW-1185">Reference proteome</keyword>
<dbReference type="PANTHER" id="PTHR47723:SF19">
    <property type="entry name" value="POLYNUCLEOTIDYL TRANSFERASE, RIBONUCLEASE H-LIKE SUPERFAMILY PROTEIN"/>
    <property type="match status" value="1"/>
</dbReference>
<dbReference type="InterPro" id="IPR012337">
    <property type="entry name" value="RNaseH-like_sf"/>
</dbReference>
<evidence type="ECO:0000259" key="1">
    <source>
        <dbReference type="Pfam" id="PF13456"/>
    </source>
</evidence>
<dbReference type="InterPro" id="IPR053151">
    <property type="entry name" value="RNase_H-like"/>
</dbReference>
<evidence type="ECO:0000313" key="2">
    <source>
        <dbReference type="EMBL" id="CAI0627875.1"/>
    </source>
</evidence>
<dbReference type="Pfam" id="PF13456">
    <property type="entry name" value="RVT_3"/>
    <property type="match status" value="1"/>
</dbReference>
<name>A0AAV0S4Y2_9ROSI</name>
<accession>A0AAV0S4Y2</accession>
<sequence>MRQNGSATVGVLLRDHLGRCKGTFTCNLGNCSITAAELKGAAEGLKMAWDKGYHTVQLNLDSTTTISVIKGSLNDSHRHGNIVIQLRNLPSLDWDVVVSHVFREANFAADFLTKRGHTCNFGTHLFDVYIHELRSMAAL</sequence>